<protein>
    <submittedName>
        <fullName evidence="3">Uncharacterized protein</fullName>
    </submittedName>
</protein>
<comment type="caution">
    <text evidence="3">The sequence shown here is derived from an EMBL/GenBank/DDBJ whole genome shotgun (WGS) entry which is preliminary data.</text>
</comment>
<accession>A0ABR0FLM1</accession>
<keyword evidence="2" id="KW-1133">Transmembrane helix</keyword>
<feature type="region of interest" description="Disordered" evidence="1">
    <location>
        <begin position="294"/>
        <end position="340"/>
    </location>
</feature>
<name>A0ABR0FLM1_9PEZI</name>
<feature type="transmembrane region" description="Helical" evidence="2">
    <location>
        <begin position="382"/>
        <end position="401"/>
    </location>
</feature>
<reference evidence="3 4" key="1">
    <citation type="journal article" date="2023" name="bioRxiv">
        <title>High-quality genome assemblies of four members of thePodospora anserinaspecies complex.</title>
        <authorList>
            <person name="Ament-Velasquez S.L."/>
            <person name="Vogan A.A."/>
            <person name="Wallerman O."/>
            <person name="Hartmann F."/>
            <person name="Gautier V."/>
            <person name="Silar P."/>
            <person name="Giraud T."/>
            <person name="Johannesson H."/>
        </authorList>
    </citation>
    <scope>NUCLEOTIDE SEQUENCE [LARGE SCALE GENOMIC DNA]</scope>
    <source>
        <strain evidence="3 4">CBS 112042</strain>
    </source>
</reference>
<evidence type="ECO:0000313" key="4">
    <source>
        <dbReference type="Proteomes" id="UP001322138"/>
    </source>
</evidence>
<organism evidence="3 4">
    <name type="scientific">Podospora bellae-mahoneyi</name>
    <dbReference type="NCBI Taxonomy" id="2093777"/>
    <lineage>
        <taxon>Eukaryota</taxon>
        <taxon>Fungi</taxon>
        <taxon>Dikarya</taxon>
        <taxon>Ascomycota</taxon>
        <taxon>Pezizomycotina</taxon>
        <taxon>Sordariomycetes</taxon>
        <taxon>Sordariomycetidae</taxon>
        <taxon>Sordariales</taxon>
        <taxon>Podosporaceae</taxon>
        <taxon>Podospora</taxon>
    </lineage>
</organism>
<feature type="transmembrane region" description="Helical" evidence="2">
    <location>
        <begin position="413"/>
        <end position="432"/>
    </location>
</feature>
<sequence length="628" mass="70343">MADFDSHPAYVVRRGQLVPLPTPKSLAEHLQKSTELEAGDWHDIVVLHGMSPKYADVLLLLNGSDSAFLESFASRREYRPFARSGLVNQQAPSSERRWSILEYPELMQGLRPLRLDRDETDTVHPPPVRTLPSSSGKTSAVFCRMALRISDQRHLLLLDNPVWRRSWQVRKAPWRTPVASFRDPPNPFPYSETNEAGSFEASLLSTLSGETHQKSLRELLLDLAYDRWLELFEFLESPSHPVTDDTMAFWWQVLQSLELNEEEGSSPCWRRLLDRAQRRISLLSLPTIKRPVPLKSASAPMLPSSPGSPSSRRSPGSPRSAASTPATLLTTPPVLQQPKNEVREKAVTRFGIPSTAVRAARLRRALAYRPSAEENRRALDRISYMGGILIPLPIVSGILSMGEIFGPSGSRFWIFWAAAVPLSIMSVLIIYADTIRKAEVWVEVAPDLVVPGRVPGRLSTDSEGGMSDGTVDVEVQEHRTVTWRRHHPGEGRGSSSGGEGLQQQRPQVPHDPSVVFVLNHDMEERAIGLPPESAALATAAMEPDWDEDIDDAMLEVLPAAAGRNRNRPRIILQRSEDGHEKPKAWKRQELGWYGAMKSVMWKKPRALEDVPNGVIAYEREGKRKSKTF</sequence>
<feature type="region of interest" description="Disordered" evidence="1">
    <location>
        <begin position="479"/>
        <end position="508"/>
    </location>
</feature>
<dbReference type="RefSeq" id="XP_062733829.1">
    <property type="nucleotide sequence ID" value="XM_062878002.1"/>
</dbReference>
<gene>
    <name evidence="3" type="ORF">QC761_308580</name>
</gene>
<keyword evidence="4" id="KW-1185">Reference proteome</keyword>
<keyword evidence="2" id="KW-0812">Transmembrane</keyword>
<dbReference type="Proteomes" id="UP001322138">
    <property type="component" value="Unassembled WGS sequence"/>
</dbReference>
<dbReference type="EMBL" id="JAFFGZ010000005">
    <property type="protein sequence ID" value="KAK4644853.1"/>
    <property type="molecule type" value="Genomic_DNA"/>
</dbReference>
<evidence type="ECO:0000313" key="3">
    <source>
        <dbReference type="EMBL" id="KAK4644853.1"/>
    </source>
</evidence>
<proteinExistence type="predicted"/>
<feature type="compositionally biased region" description="Low complexity" evidence="1">
    <location>
        <begin position="296"/>
        <end position="333"/>
    </location>
</feature>
<evidence type="ECO:0000256" key="1">
    <source>
        <dbReference type="SAM" id="MobiDB-lite"/>
    </source>
</evidence>
<evidence type="ECO:0000256" key="2">
    <source>
        <dbReference type="SAM" id="Phobius"/>
    </source>
</evidence>
<feature type="compositionally biased region" description="Gly residues" evidence="1">
    <location>
        <begin position="491"/>
        <end position="500"/>
    </location>
</feature>
<keyword evidence="2" id="KW-0472">Membrane</keyword>
<dbReference type="GeneID" id="87897484"/>